<dbReference type="InterPro" id="IPR000408">
    <property type="entry name" value="Reg_chr_condens"/>
</dbReference>
<feature type="repeat" description="RCC1" evidence="2">
    <location>
        <begin position="48"/>
        <end position="100"/>
    </location>
</feature>
<sequence length="283" mass="30452">MEKQVMTVVWGVGRDGQLGLGPNTNSQRHLEPLLTLAHDTIVQLSDEGNVWCFGAGTHGRTGLGHEEDHFLPKLVRWDHERPRIISLSCGFAHTLLLSSEFYGSAVWAFGFGEDGALGLDGARRNHTTPQRVKALDNAAISKIAAGGLHSMALDAGGFVYTWGHGRDGRLGLGHTDNCLTPTRVPLEEVQGHARDISAGYRCSGVVSQRGEVWCCGKWDRGVLGLPPPSDRTNGYFDRMKQLQIAKDHCVIEMALGGTVAAAITQQGKLLVCARAACSGCMLA</sequence>
<dbReference type="PROSITE" id="PS50012">
    <property type="entry name" value="RCC1_3"/>
    <property type="match status" value="3"/>
</dbReference>
<name>A0AAE0BEB8_9CHLO</name>
<evidence type="ECO:0000313" key="4">
    <source>
        <dbReference type="Proteomes" id="UP001190700"/>
    </source>
</evidence>
<dbReference type="InterPro" id="IPR009091">
    <property type="entry name" value="RCC1/BLIP-II"/>
</dbReference>
<accession>A0AAE0BEB8</accession>
<keyword evidence="1" id="KW-0677">Repeat</keyword>
<dbReference type="EMBL" id="LGRX02035430">
    <property type="protein sequence ID" value="KAK3234887.1"/>
    <property type="molecule type" value="Genomic_DNA"/>
</dbReference>
<keyword evidence="4" id="KW-1185">Reference proteome</keyword>
<proteinExistence type="predicted"/>
<feature type="repeat" description="RCC1" evidence="2">
    <location>
        <begin position="157"/>
        <end position="209"/>
    </location>
</feature>
<evidence type="ECO:0000256" key="2">
    <source>
        <dbReference type="PROSITE-ProRule" id="PRU00235"/>
    </source>
</evidence>
<gene>
    <name evidence="3" type="ORF">CYMTET_54878</name>
</gene>
<feature type="repeat" description="RCC1" evidence="2">
    <location>
        <begin position="104"/>
        <end position="156"/>
    </location>
</feature>
<dbReference type="PANTHER" id="PTHR22870">
    <property type="entry name" value="REGULATOR OF CHROMOSOME CONDENSATION"/>
    <property type="match status" value="1"/>
</dbReference>
<comment type="caution">
    <text evidence="3">The sequence shown here is derived from an EMBL/GenBank/DDBJ whole genome shotgun (WGS) entry which is preliminary data.</text>
</comment>
<dbReference type="SUPFAM" id="SSF50985">
    <property type="entry name" value="RCC1/BLIP-II"/>
    <property type="match status" value="1"/>
</dbReference>
<dbReference type="AlphaFoldDB" id="A0AAE0BEB8"/>
<dbReference type="Proteomes" id="UP001190700">
    <property type="component" value="Unassembled WGS sequence"/>
</dbReference>
<dbReference type="PRINTS" id="PR00633">
    <property type="entry name" value="RCCNDNSATION"/>
</dbReference>
<organism evidence="3 4">
    <name type="scientific">Cymbomonas tetramitiformis</name>
    <dbReference type="NCBI Taxonomy" id="36881"/>
    <lineage>
        <taxon>Eukaryota</taxon>
        <taxon>Viridiplantae</taxon>
        <taxon>Chlorophyta</taxon>
        <taxon>Pyramimonadophyceae</taxon>
        <taxon>Pyramimonadales</taxon>
        <taxon>Pyramimonadaceae</taxon>
        <taxon>Cymbomonas</taxon>
    </lineage>
</organism>
<dbReference type="Gene3D" id="2.130.10.30">
    <property type="entry name" value="Regulator of chromosome condensation 1/beta-lactamase-inhibitor protein II"/>
    <property type="match status" value="2"/>
</dbReference>
<dbReference type="PROSITE" id="PS00626">
    <property type="entry name" value="RCC1_2"/>
    <property type="match status" value="1"/>
</dbReference>
<evidence type="ECO:0000256" key="1">
    <source>
        <dbReference type="ARBA" id="ARBA00022737"/>
    </source>
</evidence>
<dbReference type="Pfam" id="PF00415">
    <property type="entry name" value="RCC1"/>
    <property type="match status" value="3"/>
</dbReference>
<protein>
    <submittedName>
        <fullName evidence="3">Uncharacterized protein</fullName>
    </submittedName>
</protein>
<dbReference type="InterPro" id="IPR051210">
    <property type="entry name" value="Ub_ligase/GEF_domain"/>
</dbReference>
<reference evidence="3 4" key="1">
    <citation type="journal article" date="2015" name="Genome Biol. Evol.">
        <title>Comparative Genomics of a Bacterivorous Green Alga Reveals Evolutionary Causalities and Consequences of Phago-Mixotrophic Mode of Nutrition.</title>
        <authorList>
            <person name="Burns J.A."/>
            <person name="Paasch A."/>
            <person name="Narechania A."/>
            <person name="Kim E."/>
        </authorList>
    </citation>
    <scope>NUCLEOTIDE SEQUENCE [LARGE SCALE GENOMIC DNA]</scope>
    <source>
        <strain evidence="3 4">PLY_AMNH</strain>
    </source>
</reference>
<dbReference type="PANTHER" id="PTHR22870:SF445">
    <property type="match status" value="1"/>
</dbReference>
<evidence type="ECO:0000313" key="3">
    <source>
        <dbReference type="EMBL" id="KAK3234887.1"/>
    </source>
</evidence>